<evidence type="ECO:0000256" key="2">
    <source>
        <dbReference type="ARBA" id="ARBA00023082"/>
    </source>
</evidence>
<dbReference type="Gene3D" id="1.10.1740.10">
    <property type="match status" value="1"/>
</dbReference>
<accession>A0A238U8I0</accession>
<dbReference type="NCBIfam" id="TIGR02937">
    <property type="entry name" value="sigma70-ECF"/>
    <property type="match status" value="1"/>
</dbReference>
<evidence type="ECO:0000256" key="1">
    <source>
        <dbReference type="ARBA" id="ARBA00023015"/>
    </source>
</evidence>
<organism evidence="4 5">
    <name type="scientific">Tenacibaculum jejuense</name>
    <dbReference type="NCBI Taxonomy" id="584609"/>
    <lineage>
        <taxon>Bacteria</taxon>
        <taxon>Pseudomonadati</taxon>
        <taxon>Bacteroidota</taxon>
        <taxon>Flavobacteriia</taxon>
        <taxon>Flavobacteriales</taxon>
        <taxon>Flavobacteriaceae</taxon>
        <taxon>Tenacibaculum</taxon>
    </lineage>
</organism>
<keyword evidence="5" id="KW-1185">Reference proteome</keyword>
<dbReference type="PANTHER" id="PTHR43133:SF46">
    <property type="entry name" value="RNA POLYMERASE SIGMA-70 FACTOR ECF SUBFAMILY"/>
    <property type="match status" value="1"/>
</dbReference>
<dbReference type="InterPro" id="IPR013325">
    <property type="entry name" value="RNA_pol_sigma_r2"/>
</dbReference>
<reference evidence="4 5" key="1">
    <citation type="submission" date="2017-07" db="EMBL/GenBank/DDBJ databases">
        <authorList>
            <person name="Sun Z.S."/>
            <person name="Albrecht U."/>
            <person name="Echele G."/>
            <person name="Lee C.C."/>
        </authorList>
    </citation>
    <scope>NUCLEOTIDE SEQUENCE [LARGE SCALE GENOMIC DNA]</scope>
    <source>
        <strain evidence="5">type strain: KCTC 22618</strain>
    </source>
</reference>
<gene>
    <name evidence="4" type="ORF">TJEJU_1753</name>
</gene>
<keyword evidence="4" id="KW-0346">Stress response</keyword>
<keyword evidence="3" id="KW-0804">Transcription</keyword>
<evidence type="ECO:0000313" key="5">
    <source>
        <dbReference type="Proteomes" id="UP000215214"/>
    </source>
</evidence>
<dbReference type="AlphaFoldDB" id="A0A238U8I0"/>
<dbReference type="KEGG" id="tje:TJEJU_1753"/>
<dbReference type="InterPro" id="IPR014284">
    <property type="entry name" value="RNA_pol_sigma-70_dom"/>
</dbReference>
<evidence type="ECO:0000256" key="3">
    <source>
        <dbReference type="ARBA" id="ARBA00023163"/>
    </source>
</evidence>
<dbReference type="PANTHER" id="PTHR43133">
    <property type="entry name" value="RNA POLYMERASE ECF-TYPE SIGMA FACTO"/>
    <property type="match status" value="1"/>
</dbReference>
<dbReference type="GO" id="GO:0006352">
    <property type="term" value="P:DNA-templated transcription initiation"/>
    <property type="evidence" value="ECO:0007669"/>
    <property type="project" value="InterPro"/>
</dbReference>
<dbReference type="RefSeq" id="WP_095071220.1">
    <property type="nucleotide sequence ID" value="NZ_LT899436.1"/>
</dbReference>
<dbReference type="InterPro" id="IPR039425">
    <property type="entry name" value="RNA_pol_sigma-70-like"/>
</dbReference>
<dbReference type="GO" id="GO:0016987">
    <property type="term" value="F:sigma factor activity"/>
    <property type="evidence" value="ECO:0007669"/>
    <property type="project" value="UniProtKB-KW"/>
</dbReference>
<keyword evidence="1" id="KW-0805">Transcription regulation</keyword>
<dbReference type="EMBL" id="LT899436">
    <property type="protein sequence ID" value="SNR15467.1"/>
    <property type="molecule type" value="Genomic_DNA"/>
</dbReference>
<proteinExistence type="predicted"/>
<keyword evidence="2" id="KW-0731">Sigma factor</keyword>
<evidence type="ECO:0000313" key="4">
    <source>
        <dbReference type="EMBL" id="SNR15467.1"/>
    </source>
</evidence>
<protein>
    <submittedName>
        <fullName evidence="4">RNA polymerase, sigma-E factor heat shock and oxidative stress</fullName>
    </submittedName>
</protein>
<dbReference type="SUPFAM" id="SSF88946">
    <property type="entry name" value="Sigma2 domain of RNA polymerase sigma factors"/>
    <property type="match status" value="1"/>
</dbReference>
<dbReference type="Proteomes" id="UP000215214">
    <property type="component" value="Chromosome TJEJU"/>
</dbReference>
<sequence>MQENPSDIIKEITVGNRAVIRKLYSTIFPKIKSYVLKNNGNVEDAEDIFQKVLIQIIARYKTKPFVIKSTLDGFLYIAAANLWKRELNKRKNRVTNTNVFELLSEEEDLTLSVLEQEKWELFQEMLNAISGNCKTLLQLFFKKTPYKKIVSQLGYKSDNVVRQRIFNCKSQLAKAIQNDTRYKELKEL</sequence>
<dbReference type="OrthoDB" id="1099849at2"/>
<name>A0A238U8I0_9FLAO</name>